<dbReference type="InterPro" id="IPR023210">
    <property type="entry name" value="NADP_OxRdtase_dom"/>
</dbReference>
<dbReference type="KEGG" id="geh:HYN69_05970"/>
<accession>A0A2S0UR28</accession>
<dbReference type="OrthoDB" id="9803483at2"/>
<dbReference type="PANTHER" id="PTHR43364">
    <property type="entry name" value="NADH-SPECIFIC METHYLGLYOXAL REDUCTASE-RELATED"/>
    <property type="match status" value="1"/>
</dbReference>
<dbReference type="EMBL" id="CP028918">
    <property type="protein sequence ID" value="AWB50247.1"/>
    <property type="molecule type" value="Genomic_DNA"/>
</dbReference>
<dbReference type="FunFam" id="3.20.20.100:FF:000004">
    <property type="entry name" value="Oxidoreductase, aldo/keto reductase"/>
    <property type="match status" value="1"/>
</dbReference>
<evidence type="ECO:0000259" key="2">
    <source>
        <dbReference type="Pfam" id="PF00248"/>
    </source>
</evidence>
<feature type="domain" description="NADP-dependent oxidoreductase" evidence="2">
    <location>
        <begin position="15"/>
        <end position="315"/>
    </location>
</feature>
<evidence type="ECO:0000313" key="4">
    <source>
        <dbReference type="Proteomes" id="UP000244496"/>
    </source>
</evidence>
<dbReference type="PRINTS" id="PR00069">
    <property type="entry name" value="ALDKETRDTASE"/>
</dbReference>
<keyword evidence="4" id="KW-1185">Reference proteome</keyword>
<dbReference type="Pfam" id="PF00248">
    <property type="entry name" value="Aldo_ket_red"/>
    <property type="match status" value="1"/>
</dbReference>
<keyword evidence="1" id="KW-0560">Oxidoreductase</keyword>
<protein>
    <submittedName>
        <fullName evidence="3">Aldo/keto reductase</fullName>
    </submittedName>
</protein>
<evidence type="ECO:0000313" key="3">
    <source>
        <dbReference type="EMBL" id="AWB50247.1"/>
    </source>
</evidence>
<gene>
    <name evidence="3" type="ORF">HYN69_05970</name>
</gene>
<dbReference type="GO" id="GO:0005829">
    <property type="term" value="C:cytosol"/>
    <property type="evidence" value="ECO:0007669"/>
    <property type="project" value="TreeGrafter"/>
</dbReference>
<dbReference type="InterPro" id="IPR050523">
    <property type="entry name" value="AKR_Detox_Biosynth"/>
</dbReference>
<dbReference type="PANTHER" id="PTHR43364:SF4">
    <property type="entry name" value="NAD(P)-LINKED OXIDOREDUCTASE SUPERFAMILY PROTEIN"/>
    <property type="match status" value="1"/>
</dbReference>
<organism evidence="3 4">
    <name type="scientific">Paragemmobacter aquarius</name>
    <dbReference type="NCBI Taxonomy" id="2169400"/>
    <lineage>
        <taxon>Bacteria</taxon>
        <taxon>Pseudomonadati</taxon>
        <taxon>Pseudomonadota</taxon>
        <taxon>Alphaproteobacteria</taxon>
        <taxon>Rhodobacterales</taxon>
        <taxon>Paracoccaceae</taxon>
        <taxon>Paragemmobacter</taxon>
    </lineage>
</organism>
<sequence>MRMKRLGASGLQVSELCLGCMTYGEPARGGHPWTLGVEESRPLIRAAVEAGITFLDTANVYSDGSSEEILGDYLWTIARRDEIVLATKVHGVMEAEPHMAGLSRRAILHNIDASLRRLKTDHVDLYQIHRWDPDTPIAETMEALHDVVRAGKARYLGASSMYAWQFAKAQEVARANGWSPFVSMQNQINLIYREEEREMVPLCLDQGVGMIPWSPIARGRLARPWGAVTVRSGTDAYMRVLYDRTTDADRRVVDTVEAVAAEVGRSMAQVALAWVRQKAGVTAPIIGVSRMAQLTDALGGLSLVLTPEQVALLEAPYVPHAVAGHD</sequence>
<dbReference type="AlphaFoldDB" id="A0A2S0UR28"/>
<dbReference type="GO" id="GO:0016491">
    <property type="term" value="F:oxidoreductase activity"/>
    <property type="evidence" value="ECO:0007669"/>
    <property type="project" value="UniProtKB-KW"/>
</dbReference>
<evidence type="ECO:0000256" key="1">
    <source>
        <dbReference type="ARBA" id="ARBA00023002"/>
    </source>
</evidence>
<dbReference type="Gene3D" id="3.20.20.100">
    <property type="entry name" value="NADP-dependent oxidoreductase domain"/>
    <property type="match status" value="1"/>
</dbReference>
<reference evidence="3 4" key="1">
    <citation type="submission" date="2018-04" db="EMBL/GenBank/DDBJ databases">
        <title>Genome sequencing of Gemmobacter.</title>
        <authorList>
            <person name="Yi H."/>
            <person name="Baek M.-G."/>
        </authorList>
    </citation>
    <scope>NUCLEOTIDE SEQUENCE [LARGE SCALE GENOMIC DNA]</scope>
    <source>
        <strain evidence="3 4">HYN0069</strain>
    </source>
</reference>
<dbReference type="SUPFAM" id="SSF51430">
    <property type="entry name" value="NAD(P)-linked oxidoreductase"/>
    <property type="match status" value="1"/>
</dbReference>
<dbReference type="CDD" id="cd19079">
    <property type="entry name" value="AKR_EcYajO-like"/>
    <property type="match status" value="1"/>
</dbReference>
<dbReference type="InterPro" id="IPR036812">
    <property type="entry name" value="NAD(P)_OxRdtase_dom_sf"/>
</dbReference>
<proteinExistence type="predicted"/>
<dbReference type="InterPro" id="IPR020471">
    <property type="entry name" value="AKR"/>
</dbReference>
<dbReference type="Proteomes" id="UP000244496">
    <property type="component" value="Chromosome"/>
</dbReference>
<name>A0A2S0UR28_9RHOB</name>